<keyword evidence="5" id="KW-0472">Membrane</keyword>
<proteinExistence type="predicted"/>
<dbReference type="Pfam" id="PF00005">
    <property type="entry name" value="ABC_tran"/>
    <property type="match status" value="1"/>
</dbReference>
<dbReference type="InterPro" id="IPR008995">
    <property type="entry name" value="Mo/tungstate-bd_C_term_dom"/>
</dbReference>
<evidence type="ECO:0000256" key="5">
    <source>
        <dbReference type="ARBA" id="ARBA00023136"/>
    </source>
</evidence>
<keyword evidence="1" id="KW-0813">Transport</keyword>
<keyword evidence="2" id="KW-1003">Cell membrane</keyword>
<dbReference type="Gene3D" id="2.40.50.140">
    <property type="entry name" value="Nucleic acid-binding proteins"/>
    <property type="match status" value="1"/>
</dbReference>
<dbReference type="CDD" id="cd03259">
    <property type="entry name" value="ABC_Carb_Solutes_like"/>
    <property type="match status" value="1"/>
</dbReference>
<keyword evidence="4" id="KW-0067">ATP-binding</keyword>
<dbReference type="InterPro" id="IPR003439">
    <property type="entry name" value="ABC_transporter-like_ATP-bd"/>
</dbReference>
<organism evidence="7">
    <name type="scientific">marine metagenome</name>
    <dbReference type="NCBI Taxonomy" id="408172"/>
    <lineage>
        <taxon>unclassified sequences</taxon>
        <taxon>metagenomes</taxon>
        <taxon>ecological metagenomes</taxon>
    </lineage>
</organism>
<dbReference type="InterPro" id="IPR027417">
    <property type="entry name" value="P-loop_NTPase"/>
</dbReference>
<dbReference type="InterPro" id="IPR017871">
    <property type="entry name" value="ABC_transporter-like_CS"/>
</dbReference>
<sequence>MELVTNNLTFKPENEFFLNNVSLEFNAGKLYSILGRTLAGKTSLLKTIAGLQPIDSGSITFEGKDFGSIPVWEKNIAMIYQQFINYPHLNVFENIAFPLKQRKMESTDINNEVSVAISKVGLDGFEKRKIQELSGGQQQRVALARSLVKNAKILLLDEPLVNLDYKLRENLRNEFKNIFSSDVSSQSILIYASTDPLEVMQLNGEIIVIDEGKILQSGNAKEVFERPSNIRVSEITNDPAMNILKGTIDSKKIIINEDIHFKVPEHIKDIETGSYHFGIRASDMYLDEKGFDFDIDIAEISGSETLLHLHKNQLNLVLLIEEVKNFNDNDAVKINLNTKKLYVFDEKGDLLFSPF</sequence>
<dbReference type="PROSITE" id="PS50893">
    <property type="entry name" value="ABC_TRANSPORTER_2"/>
    <property type="match status" value="1"/>
</dbReference>
<dbReference type="AlphaFoldDB" id="A0A381Y3V2"/>
<dbReference type="InterPro" id="IPR015853">
    <property type="entry name" value="ABC_transpr_FbpC"/>
</dbReference>
<dbReference type="PANTHER" id="PTHR43875">
    <property type="entry name" value="MALTODEXTRIN IMPORT ATP-BINDING PROTEIN MSMX"/>
    <property type="match status" value="1"/>
</dbReference>
<dbReference type="SUPFAM" id="SSF50331">
    <property type="entry name" value="MOP-like"/>
    <property type="match status" value="1"/>
</dbReference>
<evidence type="ECO:0000256" key="3">
    <source>
        <dbReference type="ARBA" id="ARBA00022741"/>
    </source>
</evidence>
<dbReference type="SMART" id="SM00382">
    <property type="entry name" value="AAA"/>
    <property type="match status" value="1"/>
</dbReference>
<accession>A0A381Y3V2</accession>
<evidence type="ECO:0000313" key="7">
    <source>
        <dbReference type="EMBL" id="SVA71143.1"/>
    </source>
</evidence>
<evidence type="ECO:0000256" key="4">
    <source>
        <dbReference type="ARBA" id="ARBA00022840"/>
    </source>
</evidence>
<keyword evidence="3" id="KW-0547">Nucleotide-binding</keyword>
<feature type="domain" description="ABC transporter" evidence="6">
    <location>
        <begin position="3"/>
        <end position="236"/>
    </location>
</feature>
<dbReference type="Gene3D" id="2.40.50.100">
    <property type="match status" value="1"/>
</dbReference>
<dbReference type="PROSITE" id="PS00211">
    <property type="entry name" value="ABC_TRANSPORTER_1"/>
    <property type="match status" value="1"/>
</dbReference>
<evidence type="ECO:0000256" key="1">
    <source>
        <dbReference type="ARBA" id="ARBA00022448"/>
    </source>
</evidence>
<name>A0A381Y3V2_9ZZZZ</name>
<dbReference type="InterPro" id="IPR012340">
    <property type="entry name" value="NA-bd_OB-fold"/>
</dbReference>
<dbReference type="InterPro" id="IPR003593">
    <property type="entry name" value="AAA+_ATPase"/>
</dbReference>
<evidence type="ECO:0000256" key="2">
    <source>
        <dbReference type="ARBA" id="ARBA00022475"/>
    </source>
</evidence>
<dbReference type="InterPro" id="IPR047641">
    <property type="entry name" value="ABC_transpr_MalK/UgpC-like"/>
</dbReference>
<evidence type="ECO:0000259" key="6">
    <source>
        <dbReference type="PROSITE" id="PS50893"/>
    </source>
</evidence>
<reference evidence="7" key="1">
    <citation type="submission" date="2018-05" db="EMBL/GenBank/DDBJ databases">
        <authorList>
            <person name="Lanie J.A."/>
            <person name="Ng W.-L."/>
            <person name="Kazmierczak K.M."/>
            <person name="Andrzejewski T.M."/>
            <person name="Davidsen T.M."/>
            <person name="Wayne K.J."/>
            <person name="Tettelin H."/>
            <person name="Glass J.I."/>
            <person name="Rusch D."/>
            <person name="Podicherti R."/>
            <person name="Tsui H.-C.T."/>
            <person name="Winkler M.E."/>
        </authorList>
    </citation>
    <scope>NUCLEOTIDE SEQUENCE</scope>
</reference>
<dbReference type="PANTHER" id="PTHR43875:SF1">
    <property type="entry name" value="OSMOPROTECTIVE COMPOUNDS UPTAKE ATP-BINDING PROTEIN GGTA"/>
    <property type="match status" value="1"/>
</dbReference>
<dbReference type="GO" id="GO:0055052">
    <property type="term" value="C:ATP-binding cassette (ABC) transporter complex, substrate-binding subunit-containing"/>
    <property type="evidence" value="ECO:0007669"/>
    <property type="project" value="TreeGrafter"/>
</dbReference>
<protein>
    <recommendedName>
        <fullName evidence="6">ABC transporter domain-containing protein</fullName>
    </recommendedName>
</protein>
<dbReference type="Gene3D" id="3.40.50.300">
    <property type="entry name" value="P-loop containing nucleotide triphosphate hydrolases"/>
    <property type="match status" value="1"/>
</dbReference>
<dbReference type="GO" id="GO:0015408">
    <property type="term" value="F:ABC-type ferric iron transporter activity"/>
    <property type="evidence" value="ECO:0007669"/>
    <property type="project" value="InterPro"/>
</dbReference>
<dbReference type="GO" id="GO:0005524">
    <property type="term" value="F:ATP binding"/>
    <property type="evidence" value="ECO:0007669"/>
    <property type="project" value="UniProtKB-KW"/>
</dbReference>
<dbReference type="EMBL" id="UINC01017229">
    <property type="protein sequence ID" value="SVA71143.1"/>
    <property type="molecule type" value="Genomic_DNA"/>
</dbReference>
<dbReference type="SUPFAM" id="SSF52540">
    <property type="entry name" value="P-loop containing nucleoside triphosphate hydrolases"/>
    <property type="match status" value="1"/>
</dbReference>
<gene>
    <name evidence="7" type="ORF">METZ01_LOCUS123997</name>
</gene>
<dbReference type="GO" id="GO:0016887">
    <property type="term" value="F:ATP hydrolysis activity"/>
    <property type="evidence" value="ECO:0007669"/>
    <property type="project" value="InterPro"/>
</dbReference>